<evidence type="ECO:0000256" key="1">
    <source>
        <dbReference type="SAM" id="SignalP"/>
    </source>
</evidence>
<feature type="chain" id="PRO_5038557307" description="Peptidase C39-like domain-containing protein" evidence="1">
    <location>
        <begin position="18"/>
        <end position="355"/>
    </location>
</feature>
<dbReference type="CDD" id="cd02549">
    <property type="entry name" value="Peptidase_C39A"/>
    <property type="match status" value="1"/>
</dbReference>
<organism evidence="3 4">
    <name type="scientific">Nonomuraea soli</name>
    <dbReference type="NCBI Taxonomy" id="1032476"/>
    <lineage>
        <taxon>Bacteria</taxon>
        <taxon>Bacillati</taxon>
        <taxon>Actinomycetota</taxon>
        <taxon>Actinomycetes</taxon>
        <taxon>Streptosporangiales</taxon>
        <taxon>Streptosporangiaceae</taxon>
        <taxon>Nonomuraea</taxon>
    </lineage>
</organism>
<keyword evidence="4" id="KW-1185">Reference proteome</keyword>
<gene>
    <name evidence="3" type="ORF">HNR30_001863</name>
</gene>
<dbReference type="EMBL" id="JACDUR010000002">
    <property type="protein sequence ID" value="MBA2890522.1"/>
    <property type="molecule type" value="Genomic_DNA"/>
</dbReference>
<reference evidence="3 4" key="1">
    <citation type="submission" date="2020-07" db="EMBL/GenBank/DDBJ databases">
        <title>Genomic Encyclopedia of Type Strains, Phase IV (KMG-IV): sequencing the most valuable type-strain genomes for metagenomic binning, comparative biology and taxonomic classification.</title>
        <authorList>
            <person name="Goeker M."/>
        </authorList>
    </citation>
    <scope>NUCLEOTIDE SEQUENCE [LARGE SCALE GENOMIC DNA]</scope>
    <source>
        <strain evidence="3 4">DSM 45533</strain>
    </source>
</reference>
<protein>
    <recommendedName>
        <fullName evidence="2">Peptidase C39-like domain-containing protein</fullName>
    </recommendedName>
</protein>
<dbReference type="Pfam" id="PF13529">
    <property type="entry name" value="Peptidase_C39_2"/>
    <property type="match status" value="1"/>
</dbReference>
<dbReference type="Gene3D" id="3.90.70.10">
    <property type="entry name" value="Cysteine proteinases"/>
    <property type="match status" value="1"/>
</dbReference>
<dbReference type="InterPro" id="IPR039563">
    <property type="entry name" value="Peptidase_C39_single_dom"/>
</dbReference>
<sequence>MRIVLLLAVLAPPAAVEAPVVVAAPARALHQAEQVGAAGPYERRGERAVAVWTGPERRVPFPATELVPSWTADTPPGTRIRVEVSVPGSGWYVLARWSYDGPRTSVEGQADTYGRVKTDVFRSRRPFTSYRLRVALIRPYTELRSLRRYGSAVRPGLRSLGAVASAPGAAAADTGGLAWGRELRVPRKSQLEHAGHGGGAWCSPTATAMVLHYWGRGPSAKELAWVPDGDADPRVDHAARHTYDEAYEGTGNWAFNTAYAGRFGLRAHVTRLTSLAGAEEYIARDIPVVASLAFTRKELGYASDGHLMVVTGFTAEGDVIANDPGRRQVRQIYPREAFERAWMRSSTGTTYIIHP</sequence>
<dbReference type="RefSeq" id="WP_181609338.1">
    <property type="nucleotide sequence ID" value="NZ_BAABAM010000006.1"/>
</dbReference>
<proteinExistence type="predicted"/>
<name>A0A7W0CGE7_9ACTN</name>
<comment type="caution">
    <text evidence="3">The sequence shown here is derived from an EMBL/GenBank/DDBJ whole genome shotgun (WGS) entry which is preliminary data.</text>
</comment>
<accession>A0A7W0CGE7</accession>
<dbReference type="Proteomes" id="UP000530928">
    <property type="component" value="Unassembled WGS sequence"/>
</dbReference>
<dbReference type="InterPro" id="IPR039564">
    <property type="entry name" value="Peptidase_C39-like"/>
</dbReference>
<evidence type="ECO:0000313" key="3">
    <source>
        <dbReference type="EMBL" id="MBA2890522.1"/>
    </source>
</evidence>
<dbReference type="AlphaFoldDB" id="A0A7W0CGE7"/>
<evidence type="ECO:0000313" key="4">
    <source>
        <dbReference type="Proteomes" id="UP000530928"/>
    </source>
</evidence>
<evidence type="ECO:0000259" key="2">
    <source>
        <dbReference type="Pfam" id="PF13529"/>
    </source>
</evidence>
<feature type="domain" description="Peptidase C39-like" evidence="2">
    <location>
        <begin position="184"/>
        <end position="324"/>
    </location>
</feature>
<feature type="signal peptide" evidence="1">
    <location>
        <begin position="1"/>
        <end position="17"/>
    </location>
</feature>
<keyword evidence="1" id="KW-0732">Signal</keyword>